<evidence type="ECO:0000313" key="3">
    <source>
        <dbReference type="RefSeq" id="XP_030056231.1"/>
    </source>
</evidence>
<organism evidence="2 3">
    <name type="scientific">Microcaecilia unicolor</name>
    <dbReference type="NCBI Taxonomy" id="1415580"/>
    <lineage>
        <taxon>Eukaryota</taxon>
        <taxon>Metazoa</taxon>
        <taxon>Chordata</taxon>
        <taxon>Craniata</taxon>
        <taxon>Vertebrata</taxon>
        <taxon>Euteleostomi</taxon>
        <taxon>Amphibia</taxon>
        <taxon>Gymnophiona</taxon>
        <taxon>Siphonopidae</taxon>
        <taxon>Microcaecilia</taxon>
    </lineage>
</organism>
<reference evidence="3" key="1">
    <citation type="submission" date="2025-08" db="UniProtKB">
        <authorList>
            <consortium name="RefSeq"/>
        </authorList>
    </citation>
    <scope>IDENTIFICATION</scope>
</reference>
<feature type="compositionally biased region" description="Basic residues" evidence="1">
    <location>
        <begin position="225"/>
        <end position="237"/>
    </location>
</feature>
<feature type="compositionally biased region" description="Basic residues" evidence="1">
    <location>
        <begin position="170"/>
        <end position="179"/>
    </location>
</feature>
<feature type="compositionally biased region" description="Basic and acidic residues" evidence="1">
    <location>
        <begin position="82"/>
        <end position="128"/>
    </location>
</feature>
<dbReference type="RefSeq" id="XP_030056231.1">
    <property type="nucleotide sequence ID" value="XM_030200371.1"/>
</dbReference>
<proteinExistence type="predicted"/>
<dbReference type="KEGG" id="muo:115468570"/>
<protein>
    <submittedName>
        <fullName evidence="3">Sister chromatid cohesion protein PDS5 homolog B-like</fullName>
    </submittedName>
</protein>
<feature type="compositionally biased region" description="Basic residues" evidence="1">
    <location>
        <begin position="319"/>
        <end position="329"/>
    </location>
</feature>
<accession>A0A6P7XT58</accession>
<dbReference type="GeneID" id="115468570"/>
<sequence length="329" mass="37004">MKSLFTPGKPKSANVLGAVNKPLSSAGRQSQSKFSRMETISNASSGSNPSSPGRIKGRLDSTELDHSENEDYTMMASPLSGKKTDKRDDSDLIRSELEKPRSRKKTLVDPEEKMNLDELCKLGQEQKLKGGQRGRKRTAVASESDEPWPEEKRLKEDLLENEDEQNSPPKKGRRGRPPKAAKGTTPKEDTAVKPAKRGRRKAQQLATDKEEMEEEQVSENLEQKRRGRQPKMPRKAQQRLATSECLADESPQSTPHKKRGRPPKTPPSQNKKNVHSGRYKQAASKENESDEDMDMAQCSPSLNDDIPQEEDDQESTLNVRRKISRRARP</sequence>
<feature type="compositionally biased region" description="Polar residues" evidence="1">
    <location>
        <begin position="22"/>
        <end position="40"/>
    </location>
</feature>
<feature type="region of interest" description="Disordered" evidence="1">
    <location>
        <begin position="1"/>
        <end position="329"/>
    </location>
</feature>
<feature type="compositionally biased region" description="Basic and acidic residues" evidence="1">
    <location>
        <begin position="149"/>
        <end position="158"/>
    </location>
</feature>
<name>A0A6P7XT58_9AMPH</name>
<dbReference type="InParanoid" id="A0A6P7XT58"/>
<evidence type="ECO:0000256" key="1">
    <source>
        <dbReference type="SAM" id="MobiDB-lite"/>
    </source>
</evidence>
<feature type="compositionally biased region" description="Low complexity" evidence="1">
    <location>
        <begin position="41"/>
        <end position="53"/>
    </location>
</feature>
<dbReference type="AlphaFoldDB" id="A0A6P7XT58"/>
<feature type="compositionally biased region" description="Basic and acidic residues" evidence="1">
    <location>
        <begin position="57"/>
        <end position="69"/>
    </location>
</feature>
<dbReference type="OrthoDB" id="200660at2759"/>
<gene>
    <name evidence="3" type="primary">LOC115468570</name>
</gene>
<keyword evidence="2" id="KW-1185">Reference proteome</keyword>
<evidence type="ECO:0000313" key="2">
    <source>
        <dbReference type="Proteomes" id="UP000515156"/>
    </source>
</evidence>
<dbReference type="Proteomes" id="UP000515156">
    <property type="component" value="Chromosome 4"/>
</dbReference>